<accession>A0A1A9V9V9</accession>
<dbReference type="VEuPathDB" id="VectorBase:GAUT030443"/>
<proteinExistence type="predicted"/>
<protein>
    <submittedName>
        <fullName evidence="1">Uncharacterized protein</fullName>
    </submittedName>
</protein>
<organism evidence="1 2">
    <name type="scientific">Glossina austeni</name>
    <name type="common">Savannah tsetse fly</name>
    <dbReference type="NCBI Taxonomy" id="7395"/>
    <lineage>
        <taxon>Eukaryota</taxon>
        <taxon>Metazoa</taxon>
        <taxon>Ecdysozoa</taxon>
        <taxon>Arthropoda</taxon>
        <taxon>Hexapoda</taxon>
        <taxon>Insecta</taxon>
        <taxon>Pterygota</taxon>
        <taxon>Neoptera</taxon>
        <taxon>Endopterygota</taxon>
        <taxon>Diptera</taxon>
        <taxon>Brachycera</taxon>
        <taxon>Muscomorpha</taxon>
        <taxon>Hippoboscoidea</taxon>
        <taxon>Glossinidae</taxon>
        <taxon>Glossina</taxon>
    </lineage>
</organism>
<dbReference type="AlphaFoldDB" id="A0A1A9V9V9"/>
<keyword evidence="2" id="KW-1185">Reference proteome</keyword>
<sequence>MLPLNSLKILLSKQPPLVILSMHSKYSKILIKGSMHYNVYVYVHQINQRIWTVLRVIANGRKTTEKADGELFKDMCSRHKLEMEVWIKIGKDIEAEYNSFTKCSQYLLKIP</sequence>
<dbReference type="EnsemblMetazoa" id="GAUT030443-RA">
    <property type="protein sequence ID" value="GAUT030443-PA"/>
    <property type="gene ID" value="GAUT030443"/>
</dbReference>
<name>A0A1A9V9V9_GLOAU</name>
<dbReference type="Proteomes" id="UP000078200">
    <property type="component" value="Unassembled WGS sequence"/>
</dbReference>
<reference evidence="1" key="1">
    <citation type="submission" date="2020-05" db="UniProtKB">
        <authorList>
            <consortium name="EnsemblMetazoa"/>
        </authorList>
    </citation>
    <scope>IDENTIFICATION</scope>
    <source>
        <strain evidence="1">TTRI</strain>
    </source>
</reference>
<evidence type="ECO:0000313" key="1">
    <source>
        <dbReference type="EnsemblMetazoa" id="GAUT030443-PA"/>
    </source>
</evidence>
<evidence type="ECO:0000313" key="2">
    <source>
        <dbReference type="Proteomes" id="UP000078200"/>
    </source>
</evidence>